<accession>A0ABD2IJR3</accession>
<dbReference type="PROSITE" id="PS50097">
    <property type="entry name" value="BTB"/>
    <property type="match status" value="1"/>
</dbReference>
<dbReference type="InterPro" id="IPR011333">
    <property type="entry name" value="SKP1/BTB/POZ_sf"/>
</dbReference>
<dbReference type="Pfam" id="PF00651">
    <property type="entry name" value="BTB"/>
    <property type="match status" value="1"/>
</dbReference>
<dbReference type="Gene3D" id="3.30.710.10">
    <property type="entry name" value="Potassium Channel Kv1.1, Chain A"/>
    <property type="match status" value="1"/>
</dbReference>
<evidence type="ECO:0000259" key="1">
    <source>
        <dbReference type="PROSITE" id="PS50097"/>
    </source>
</evidence>
<protein>
    <recommendedName>
        <fullName evidence="1">BTB domain-containing protein</fullName>
    </recommendedName>
</protein>
<feature type="domain" description="BTB" evidence="1">
    <location>
        <begin position="21"/>
        <end position="100"/>
    </location>
</feature>
<reference evidence="2 3" key="1">
    <citation type="submission" date="2024-10" db="EMBL/GenBank/DDBJ databases">
        <authorList>
            <person name="Kim D."/>
        </authorList>
    </citation>
    <scope>NUCLEOTIDE SEQUENCE [LARGE SCALE GENOMIC DNA]</scope>
    <source>
        <strain evidence="2">Taebaek</strain>
    </source>
</reference>
<gene>
    <name evidence="2" type="ORF">niasHS_017100</name>
</gene>
<dbReference type="InterPro" id="IPR000210">
    <property type="entry name" value="BTB/POZ_dom"/>
</dbReference>
<dbReference type="SMART" id="SM00225">
    <property type="entry name" value="BTB"/>
    <property type="match status" value="1"/>
</dbReference>
<dbReference type="SUPFAM" id="SSF54695">
    <property type="entry name" value="POZ domain"/>
    <property type="match status" value="1"/>
</dbReference>
<evidence type="ECO:0000313" key="2">
    <source>
        <dbReference type="EMBL" id="KAL3073533.1"/>
    </source>
</evidence>
<evidence type="ECO:0000313" key="3">
    <source>
        <dbReference type="Proteomes" id="UP001620645"/>
    </source>
</evidence>
<comment type="caution">
    <text evidence="2">The sequence shown here is derived from an EMBL/GenBank/DDBJ whole genome shotgun (WGS) entry which is preliminary data.</text>
</comment>
<proteinExistence type="predicted"/>
<organism evidence="2 3">
    <name type="scientific">Heterodera schachtii</name>
    <name type="common">Sugarbeet cyst nematode worm</name>
    <name type="synonym">Tylenchus schachtii</name>
    <dbReference type="NCBI Taxonomy" id="97005"/>
    <lineage>
        <taxon>Eukaryota</taxon>
        <taxon>Metazoa</taxon>
        <taxon>Ecdysozoa</taxon>
        <taxon>Nematoda</taxon>
        <taxon>Chromadorea</taxon>
        <taxon>Rhabditida</taxon>
        <taxon>Tylenchina</taxon>
        <taxon>Tylenchomorpha</taxon>
        <taxon>Tylenchoidea</taxon>
        <taxon>Heteroderidae</taxon>
        <taxon>Heteroderinae</taxon>
        <taxon>Heterodera</taxon>
    </lineage>
</organism>
<dbReference type="PANTHER" id="PTHR45774:SF3">
    <property type="entry name" value="BTB (POZ) DOMAIN-CONTAINING 2B-RELATED"/>
    <property type="match status" value="1"/>
</dbReference>
<keyword evidence="3" id="KW-1185">Reference proteome</keyword>
<sequence length="157" mass="17297">MSKPKTLVERMRLLFSTSNGADIQFLVGEGDEKELIPAHKTILASASDVFEAMFRFDAGNTGRKTSSAKVPSPVVVPDVEAEAFRAMLGFIYTDDLSGMDGDNLFDVLYAAKKYNIVGLVSACLDFPIPSLPNVFFAFAQARFLEEKVGIFFYLADY</sequence>
<dbReference type="AlphaFoldDB" id="A0ABD2IJR3"/>
<dbReference type="Proteomes" id="UP001620645">
    <property type="component" value="Unassembled WGS sequence"/>
</dbReference>
<dbReference type="EMBL" id="JBICCN010000366">
    <property type="protein sequence ID" value="KAL3073533.1"/>
    <property type="molecule type" value="Genomic_DNA"/>
</dbReference>
<name>A0ABD2IJR3_HETSC</name>
<dbReference type="PANTHER" id="PTHR45774">
    <property type="entry name" value="BTB/POZ DOMAIN-CONTAINING"/>
    <property type="match status" value="1"/>
</dbReference>